<keyword evidence="1" id="KW-0175">Coiled coil</keyword>
<evidence type="ECO:0000256" key="1">
    <source>
        <dbReference type="SAM" id="Coils"/>
    </source>
</evidence>
<sequence>MDSAEKQALHNLRQDLQSHLVITDRILRHLLQHNKINRTEKHDLSIHGASSQKIKRLLQILQSKGQSFQVMTEALLLENRNNFIVKKLNKKVRFYRSREELQENKTKTHISSQLDPLSELLFKRGYPVLYGSCHKKLYPKGHQKLVEGMNEFMATMEDCRDGFNGCDTRQFQEILNDYCDKKEKEIKDAKALCARLVKAKNSELDQRSQQRKCLQEEVTKLKEENEKIRRNWESEIRQKVTEGVRQRLLQMPMLSSSLGIRKFDRSRENSESTDFSGNSDPVSLSENDPTEDSETKNTGGEDQGFLTDTTDSESEAGYSTGGTTHITTINIYNNNIYSAEAHLYQN</sequence>
<protein>
    <submittedName>
        <fullName evidence="5">Uncharacterized protein LOC111128293 isoform X1</fullName>
    </submittedName>
</protein>
<dbReference type="CDD" id="cd01671">
    <property type="entry name" value="CARD"/>
    <property type="match status" value="1"/>
</dbReference>
<dbReference type="AlphaFoldDB" id="A0A8B8DRE3"/>
<dbReference type="OrthoDB" id="6140077at2759"/>
<reference evidence="5" key="2">
    <citation type="submission" date="2025-08" db="UniProtKB">
        <authorList>
            <consortium name="RefSeq"/>
        </authorList>
    </citation>
    <scope>IDENTIFICATION</scope>
    <source>
        <tissue evidence="5">Whole sample</tissue>
    </source>
</reference>
<dbReference type="KEGG" id="cvn:111128293"/>
<feature type="compositionally biased region" description="Polar residues" evidence="2">
    <location>
        <begin position="272"/>
        <end position="287"/>
    </location>
</feature>
<dbReference type="Proteomes" id="UP000694844">
    <property type="component" value="Chromosome 1"/>
</dbReference>
<name>A0A8B8DRE3_CRAVI</name>
<evidence type="ECO:0000313" key="4">
    <source>
        <dbReference type="Proteomes" id="UP000694844"/>
    </source>
</evidence>
<dbReference type="InterPro" id="IPR011029">
    <property type="entry name" value="DEATH-like_dom_sf"/>
</dbReference>
<reference evidence="4" key="1">
    <citation type="submission" date="2024-06" db="UniProtKB">
        <authorList>
            <consortium name="RefSeq"/>
        </authorList>
    </citation>
    <scope>NUCLEOTIDE SEQUENCE [LARGE SCALE GENOMIC DNA]</scope>
</reference>
<feature type="compositionally biased region" description="Basic and acidic residues" evidence="2">
    <location>
        <begin position="261"/>
        <end position="270"/>
    </location>
</feature>
<dbReference type="RefSeq" id="XP_022329556.1">
    <property type="nucleotide sequence ID" value="XM_022473848.1"/>
</dbReference>
<proteinExistence type="predicted"/>
<evidence type="ECO:0000313" key="5">
    <source>
        <dbReference type="RefSeq" id="XP_022329556.1"/>
    </source>
</evidence>
<dbReference type="GO" id="GO:0042981">
    <property type="term" value="P:regulation of apoptotic process"/>
    <property type="evidence" value="ECO:0007669"/>
    <property type="project" value="InterPro"/>
</dbReference>
<keyword evidence="4" id="KW-1185">Reference proteome</keyword>
<gene>
    <name evidence="5" type="primary">LOC111128293</name>
</gene>
<dbReference type="SUPFAM" id="SSF47986">
    <property type="entry name" value="DEATH domain"/>
    <property type="match status" value="1"/>
</dbReference>
<feature type="coiled-coil region" evidence="1">
    <location>
        <begin position="179"/>
        <end position="231"/>
    </location>
</feature>
<feature type="region of interest" description="Disordered" evidence="2">
    <location>
        <begin position="260"/>
        <end position="325"/>
    </location>
</feature>
<organism evidence="4 5">
    <name type="scientific">Crassostrea virginica</name>
    <name type="common">Eastern oyster</name>
    <dbReference type="NCBI Taxonomy" id="6565"/>
    <lineage>
        <taxon>Eukaryota</taxon>
        <taxon>Metazoa</taxon>
        <taxon>Spiralia</taxon>
        <taxon>Lophotrochozoa</taxon>
        <taxon>Mollusca</taxon>
        <taxon>Bivalvia</taxon>
        <taxon>Autobranchia</taxon>
        <taxon>Pteriomorphia</taxon>
        <taxon>Ostreida</taxon>
        <taxon>Ostreoidea</taxon>
        <taxon>Ostreidae</taxon>
        <taxon>Crassostrea</taxon>
    </lineage>
</organism>
<evidence type="ECO:0000259" key="3">
    <source>
        <dbReference type="PROSITE" id="PS50209"/>
    </source>
</evidence>
<accession>A0A8B8DRE3</accession>
<dbReference type="PROSITE" id="PS50209">
    <property type="entry name" value="CARD"/>
    <property type="match status" value="1"/>
</dbReference>
<feature type="domain" description="CARD" evidence="3">
    <location>
        <begin position="1"/>
        <end position="66"/>
    </location>
</feature>
<dbReference type="Gene3D" id="1.10.533.10">
    <property type="entry name" value="Death Domain, Fas"/>
    <property type="match status" value="1"/>
</dbReference>
<dbReference type="InterPro" id="IPR001315">
    <property type="entry name" value="CARD"/>
</dbReference>
<evidence type="ECO:0000256" key="2">
    <source>
        <dbReference type="SAM" id="MobiDB-lite"/>
    </source>
</evidence>
<dbReference type="GeneID" id="111128293"/>